<dbReference type="Pfam" id="PF00561">
    <property type="entry name" value="Abhydrolase_1"/>
    <property type="match status" value="1"/>
</dbReference>
<dbReference type="PANTHER" id="PTHR43798:SF33">
    <property type="entry name" value="HYDROLASE, PUTATIVE (AFU_ORTHOLOGUE AFUA_2G14860)-RELATED"/>
    <property type="match status" value="1"/>
</dbReference>
<accession>A0ABS5UAI0</accession>
<keyword evidence="2" id="KW-0378">Hydrolase</keyword>
<dbReference type="InterPro" id="IPR029058">
    <property type="entry name" value="AB_hydrolase_fold"/>
</dbReference>
<dbReference type="GO" id="GO:0016787">
    <property type="term" value="F:hydrolase activity"/>
    <property type="evidence" value="ECO:0007669"/>
    <property type="project" value="UniProtKB-KW"/>
</dbReference>
<dbReference type="InterPro" id="IPR000639">
    <property type="entry name" value="Epox_hydrolase-like"/>
</dbReference>
<dbReference type="SUPFAM" id="SSF53474">
    <property type="entry name" value="alpha/beta-Hydrolases"/>
    <property type="match status" value="1"/>
</dbReference>
<evidence type="ECO:0000313" key="2">
    <source>
        <dbReference type="EMBL" id="MBT1072659.1"/>
    </source>
</evidence>
<feature type="domain" description="AB hydrolase-1" evidence="1">
    <location>
        <begin position="81"/>
        <end position="327"/>
    </location>
</feature>
<sequence length="344" mass="38472">MPKTNTSHFMRRILTILLFMGMIISPIPRPAAANDLTPLSITLEGYDYPYPVSFLPLSTEGQDLKMAYMDVQPRGGGNGKTVVLLHGKNFFGAYWQKTIAFLADNGYRVVVPDQIGFGKSSKPNIHYSFHALAANTKKLLDTLGIKEVTVVGHSMGGMLATRFALMYPETATRLVLENPIGLEDYRPIVPFIPVDEQYRAELNATAEGILAYHRTYFVNWRPEFGAYAEVAARQKLSGEFPRLAMSSALTYEMIYEQPVCHEFGNVKAKTLLIIGQADRTVVGKARVKKELLPQVGQYPELGRKTARQIPRARLVALDNAGHIPHMEQTEKFHGALLDFLKEQD</sequence>
<dbReference type="Gene3D" id="3.40.50.1820">
    <property type="entry name" value="alpha/beta hydrolase"/>
    <property type="match status" value="1"/>
</dbReference>
<proteinExistence type="predicted"/>
<dbReference type="EMBL" id="JAHDYS010000011">
    <property type="protein sequence ID" value="MBT1072659.1"/>
    <property type="molecule type" value="Genomic_DNA"/>
</dbReference>
<dbReference type="InterPro" id="IPR000073">
    <property type="entry name" value="AB_hydrolase_1"/>
</dbReference>
<reference evidence="2 3" key="1">
    <citation type="submission" date="2021-05" db="EMBL/GenBank/DDBJ databases">
        <title>The draft genome of Geobacter chapellei DSM 13688.</title>
        <authorList>
            <person name="Xu Z."/>
            <person name="Masuda Y."/>
            <person name="Itoh H."/>
            <person name="Senoo K."/>
        </authorList>
    </citation>
    <scope>NUCLEOTIDE SEQUENCE [LARGE SCALE GENOMIC DNA]</scope>
    <source>
        <strain evidence="2 3">DSM 13688</strain>
    </source>
</reference>
<keyword evidence="3" id="KW-1185">Reference proteome</keyword>
<dbReference type="InterPro" id="IPR050266">
    <property type="entry name" value="AB_hydrolase_sf"/>
</dbReference>
<organism evidence="2 3">
    <name type="scientific">Pelotalea chapellei</name>
    <dbReference type="NCBI Taxonomy" id="44671"/>
    <lineage>
        <taxon>Bacteria</taxon>
        <taxon>Pseudomonadati</taxon>
        <taxon>Thermodesulfobacteriota</taxon>
        <taxon>Desulfuromonadia</taxon>
        <taxon>Geobacterales</taxon>
        <taxon>Geobacteraceae</taxon>
        <taxon>Pelotalea</taxon>
    </lineage>
</organism>
<gene>
    <name evidence="2" type="ORF">KJB30_12745</name>
</gene>
<protein>
    <submittedName>
        <fullName evidence="2">Alpha/beta hydrolase</fullName>
    </submittedName>
</protein>
<name>A0ABS5UAI0_9BACT</name>
<dbReference type="PRINTS" id="PR00412">
    <property type="entry name" value="EPOXHYDRLASE"/>
</dbReference>
<comment type="caution">
    <text evidence="2">The sequence shown here is derived from an EMBL/GenBank/DDBJ whole genome shotgun (WGS) entry which is preliminary data.</text>
</comment>
<dbReference type="Proteomes" id="UP000784128">
    <property type="component" value="Unassembled WGS sequence"/>
</dbReference>
<evidence type="ECO:0000259" key="1">
    <source>
        <dbReference type="Pfam" id="PF00561"/>
    </source>
</evidence>
<dbReference type="PANTHER" id="PTHR43798">
    <property type="entry name" value="MONOACYLGLYCEROL LIPASE"/>
    <property type="match status" value="1"/>
</dbReference>
<dbReference type="PRINTS" id="PR00111">
    <property type="entry name" value="ABHYDROLASE"/>
</dbReference>
<evidence type="ECO:0000313" key="3">
    <source>
        <dbReference type="Proteomes" id="UP000784128"/>
    </source>
</evidence>